<evidence type="ECO:0000313" key="1">
    <source>
        <dbReference type="EMBL" id="KAJ9122818.1"/>
    </source>
</evidence>
<protein>
    <submittedName>
        <fullName evidence="1">Uncharacterized protein</fullName>
    </submittedName>
</protein>
<accession>A0ACC2XG68</accession>
<dbReference type="EMBL" id="JASBWV010000014">
    <property type="protein sequence ID" value="KAJ9122818.1"/>
    <property type="molecule type" value="Genomic_DNA"/>
</dbReference>
<proteinExistence type="predicted"/>
<reference evidence="1" key="1">
    <citation type="submission" date="2023-04" db="EMBL/GenBank/DDBJ databases">
        <title>Draft Genome sequencing of Naganishia species isolated from polar environments using Oxford Nanopore Technology.</title>
        <authorList>
            <person name="Leo P."/>
            <person name="Venkateswaran K."/>
        </authorList>
    </citation>
    <scope>NUCLEOTIDE SEQUENCE</scope>
    <source>
        <strain evidence="1">DBVPG 5303</strain>
    </source>
</reference>
<evidence type="ECO:0000313" key="2">
    <source>
        <dbReference type="Proteomes" id="UP001234202"/>
    </source>
</evidence>
<keyword evidence="2" id="KW-1185">Reference proteome</keyword>
<dbReference type="Proteomes" id="UP001234202">
    <property type="component" value="Unassembled WGS sequence"/>
</dbReference>
<organism evidence="1 2">
    <name type="scientific">Naganishia onofrii</name>
    <dbReference type="NCBI Taxonomy" id="1851511"/>
    <lineage>
        <taxon>Eukaryota</taxon>
        <taxon>Fungi</taxon>
        <taxon>Dikarya</taxon>
        <taxon>Basidiomycota</taxon>
        <taxon>Agaricomycotina</taxon>
        <taxon>Tremellomycetes</taxon>
        <taxon>Filobasidiales</taxon>
        <taxon>Filobasidiaceae</taxon>
        <taxon>Naganishia</taxon>
    </lineage>
</organism>
<comment type="caution">
    <text evidence="1">The sequence shown here is derived from an EMBL/GenBank/DDBJ whole genome shotgun (WGS) entry which is preliminary data.</text>
</comment>
<sequence length="435" mass="48132">MGVLSDDLAKLDALLQDDRTKASPSPLLSSGEHKSHAHTKKTNLALAQYVSYTSKLQRILEPPLAFIESIEQCPTVDEFARAYESFKMFVEGMESWYSQFPRDSCRSTSWNVRKQHSNVDFCEFVVVGARYLYITAKQYDYAVHLRIATWIQLLPRPLISELLHTLLQQCGRSLIRCGMHLIVSLTSYRDLQPFMPGGNHVASICAWAGLIHIQAMFKGHANAEWTGRKHASHLVTFEETMRKLHPGHAGTLIDVLKDSIKHVRPRHENKPPRPDPDLINATLHNDPIPPGPSAATWNFPATNSGSNTASRGMASSSLQMHNSVSNLRHQQYPPSPTLPPFGIGPQDSLGSIDGYETNHPVASTSCAPALSGFPEMDNNAPFFESSVSTTQAVSGAQMMPFLGEFTTAEMQAFETWWFEMLNVDGTPEGAGAMLG</sequence>
<gene>
    <name evidence="1" type="ORF">QFC24_004249</name>
</gene>
<name>A0ACC2XG68_9TREE</name>